<sequence length="232" mass="24713">MDISVNGALRGYLALPQREVAGDPPWPGVVVVHDAFGMSEDTRNVTERFATAGYVALAPDLFSRGGVMRCIKSVFRDLMAGQGRAFEDLQAARRLLAEREDCTGKVGVVGFCMGGGFALVAASGGFDASAPYYGQLPKDLSVLDDACPIVASFGRRDPALKGAAAKLETELTARGIPHDVKEYPEAGHSFANQLAGGPLNKLLKVAGLSFHRESSEDAWRRVLAFFAQHLGS</sequence>
<dbReference type="Pfam" id="PF01738">
    <property type="entry name" value="DLH"/>
    <property type="match status" value="1"/>
</dbReference>
<dbReference type="InterPro" id="IPR002925">
    <property type="entry name" value="Dienelactn_hydro"/>
</dbReference>
<reference evidence="2 3" key="1">
    <citation type="submission" date="2019-07" db="EMBL/GenBank/DDBJ databases">
        <authorList>
            <person name="Duangmal K."/>
            <person name="Teo W.F.A."/>
        </authorList>
    </citation>
    <scope>NUCLEOTIDE SEQUENCE [LARGE SCALE GENOMIC DNA]</scope>
    <source>
        <strain evidence="2 3">TBRC 6029</strain>
    </source>
</reference>
<organism evidence="2 3">
    <name type="scientific">Amycolatopsis rhizosphaerae</name>
    <dbReference type="NCBI Taxonomy" id="2053003"/>
    <lineage>
        <taxon>Bacteria</taxon>
        <taxon>Bacillati</taxon>
        <taxon>Actinomycetota</taxon>
        <taxon>Actinomycetes</taxon>
        <taxon>Pseudonocardiales</taxon>
        <taxon>Pseudonocardiaceae</taxon>
        <taxon>Amycolatopsis</taxon>
    </lineage>
</organism>
<reference evidence="2 3" key="2">
    <citation type="submission" date="2019-08" db="EMBL/GenBank/DDBJ databases">
        <title>Amycolatopsis acidicola sp. nov., isolated from peat swamp forest soil.</title>
        <authorList>
            <person name="Srisuk N."/>
        </authorList>
    </citation>
    <scope>NUCLEOTIDE SEQUENCE [LARGE SCALE GENOMIC DNA]</scope>
    <source>
        <strain evidence="2 3">TBRC 6029</strain>
    </source>
</reference>
<dbReference type="AlphaFoldDB" id="A0A558DMD8"/>
<evidence type="ECO:0000259" key="1">
    <source>
        <dbReference type="Pfam" id="PF01738"/>
    </source>
</evidence>
<dbReference type="InterPro" id="IPR029058">
    <property type="entry name" value="AB_hydrolase_fold"/>
</dbReference>
<dbReference type="GO" id="GO:0016787">
    <property type="term" value="F:hydrolase activity"/>
    <property type="evidence" value="ECO:0007669"/>
    <property type="project" value="UniProtKB-KW"/>
</dbReference>
<evidence type="ECO:0000313" key="3">
    <source>
        <dbReference type="Proteomes" id="UP000320011"/>
    </source>
</evidence>
<gene>
    <name evidence="2" type="ORF">FNH05_01515</name>
</gene>
<dbReference type="RefSeq" id="WP_144585102.1">
    <property type="nucleotide sequence ID" value="NZ_VJWX01000006.1"/>
</dbReference>
<name>A0A558DMD8_9PSEU</name>
<keyword evidence="3" id="KW-1185">Reference proteome</keyword>
<protein>
    <submittedName>
        <fullName evidence="2">Dienelactone hydrolase family protein</fullName>
    </submittedName>
</protein>
<evidence type="ECO:0000313" key="2">
    <source>
        <dbReference type="EMBL" id="TVT62177.1"/>
    </source>
</evidence>
<dbReference type="PANTHER" id="PTHR46623:SF6">
    <property type="entry name" value="ALPHA_BETA-HYDROLASES SUPERFAMILY PROTEIN"/>
    <property type="match status" value="1"/>
</dbReference>
<dbReference type="OrthoDB" id="3208682at2"/>
<keyword evidence="2" id="KW-0378">Hydrolase</keyword>
<accession>A0A558DMD8</accession>
<dbReference type="PANTHER" id="PTHR46623">
    <property type="entry name" value="CARBOXYMETHYLENEBUTENOLIDASE-RELATED"/>
    <property type="match status" value="1"/>
</dbReference>
<dbReference type="Proteomes" id="UP000320011">
    <property type="component" value="Unassembled WGS sequence"/>
</dbReference>
<feature type="domain" description="Dienelactone hydrolase" evidence="1">
    <location>
        <begin position="10"/>
        <end position="229"/>
    </location>
</feature>
<proteinExistence type="predicted"/>
<comment type="caution">
    <text evidence="2">The sequence shown here is derived from an EMBL/GenBank/DDBJ whole genome shotgun (WGS) entry which is preliminary data.</text>
</comment>
<dbReference type="EMBL" id="VJWX01000006">
    <property type="protein sequence ID" value="TVT62177.1"/>
    <property type="molecule type" value="Genomic_DNA"/>
</dbReference>
<dbReference type="Gene3D" id="3.40.50.1820">
    <property type="entry name" value="alpha/beta hydrolase"/>
    <property type="match status" value="1"/>
</dbReference>
<dbReference type="SUPFAM" id="SSF53474">
    <property type="entry name" value="alpha/beta-Hydrolases"/>
    <property type="match status" value="1"/>
</dbReference>
<dbReference type="InterPro" id="IPR051049">
    <property type="entry name" value="Dienelactone_hydrolase-like"/>
</dbReference>